<gene>
    <name evidence="1" type="ORF">FOF46_26565</name>
</gene>
<proteinExistence type="predicted"/>
<dbReference type="EMBL" id="VLNR01000082">
    <property type="protein sequence ID" value="TSE04392.1"/>
    <property type="molecule type" value="Genomic_DNA"/>
</dbReference>
<reference evidence="1 2" key="1">
    <citation type="submission" date="2019-07" db="EMBL/GenBank/DDBJ databases">
        <title>The draft genome sequence of Aquimarina algiphila M91.</title>
        <authorList>
            <person name="Meng X."/>
        </authorList>
    </citation>
    <scope>NUCLEOTIDE SEQUENCE [LARGE SCALE GENOMIC DNA]</scope>
    <source>
        <strain evidence="1 2">M91</strain>
    </source>
</reference>
<evidence type="ECO:0000313" key="2">
    <source>
        <dbReference type="Proteomes" id="UP000318833"/>
    </source>
</evidence>
<evidence type="ECO:0000313" key="1">
    <source>
        <dbReference type="EMBL" id="TSE04392.1"/>
    </source>
</evidence>
<dbReference type="AlphaFoldDB" id="A0A554VCG2"/>
<protein>
    <submittedName>
        <fullName evidence="1">Uncharacterized protein</fullName>
    </submittedName>
</protein>
<dbReference type="Proteomes" id="UP000318833">
    <property type="component" value="Unassembled WGS sequence"/>
</dbReference>
<keyword evidence="2" id="KW-1185">Reference proteome</keyword>
<accession>A0A554VCG2</accession>
<sequence length="188" mass="21198">MLPPKNIPDLQDRLDEEITDVIEIVQADEITESQETTSLDDIMQAIKNSEEFKTEVKAFEKALSSEELTEATEAMNLATEQMNAKLFDLVDARNNGGSFEEYREGVEKLYTEFKSITPDGIENIMTNALEEKFGSMKANNVEVTNSDNFEIDENSVEIANLRDVDLDEISAPKETPAVEVVNIRDIER</sequence>
<organism evidence="1 2">
    <name type="scientific">Aquimarina algiphila</name>
    <dbReference type="NCBI Taxonomy" id="2047982"/>
    <lineage>
        <taxon>Bacteria</taxon>
        <taxon>Pseudomonadati</taxon>
        <taxon>Bacteroidota</taxon>
        <taxon>Flavobacteriia</taxon>
        <taxon>Flavobacteriales</taxon>
        <taxon>Flavobacteriaceae</taxon>
        <taxon>Aquimarina</taxon>
    </lineage>
</organism>
<name>A0A554VCG2_9FLAO</name>
<comment type="caution">
    <text evidence="1">The sequence shown here is derived from an EMBL/GenBank/DDBJ whole genome shotgun (WGS) entry which is preliminary data.</text>
</comment>